<dbReference type="EMBL" id="LR797086">
    <property type="protein sequence ID" value="CAB4186187.1"/>
    <property type="molecule type" value="Genomic_DNA"/>
</dbReference>
<sequence length="94" mass="10253">MITYYDIIIGLVNKCSYDEFSKACIAIGFPIQNPIDFAMTVGMVLTAIELRKDLSPIDAVSYLIGNNIRFIKSVTFSNEPQVHTSGCCGGGEVL</sequence>
<organism evidence="3">
    <name type="scientific">uncultured Caudovirales phage</name>
    <dbReference type="NCBI Taxonomy" id="2100421"/>
    <lineage>
        <taxon>Viruses</taxon>
        <taxon>Duplodnaviria</taxon>
        <taxon>Heunggongvirae</taxon>
        <taxon>Uroviricota</taxon>
        <taxon>Caudoviricetes</taxon>
        <taxon>Peduoviridae</taxon>
        <taxon>Maltschvirus</taxon>
        <taxon>Maltschvirus maltsch</taxon>
    </lineage>
</organism>
<evidence type="ECO:0000313" key="1">
    <source>
        <dbReference type="EMBL" id="CAB4173841.1"/>
    </source>
</evidence>
<proteinExistence type="predicted"/>
<protein>
    <submittedName>
        <fullName evidence="3">Uncharacterized protein</fullName>
    </submittedName>
</protein>
<dbReference type="EMBL" id="LR796921">
    <property type="protein sequence ID" value="CAB4173841.1"/>
    <property type="molecule type" value="Genomic_DNA"/>
</dbReference>
<accession>A0A6J5S768</accession>
<evidence type="ECO:0000313" key="2">
    <source>
        <dbReference type="EMBL" id="CAB4186187.1"/>
    </source>
</evidence>
<name>A0A6J5S768_9CAUD</name>
<reference evidence="3" key="1">
    <citation type="submission" date="2020-05" db="EMBL/GenBank/DDBJ databases">
        <authorList>
            <person name="Chiriac C."/>
            <person name="Salcher M."/>
            <person name="Ghai R."/>
            <person name="Kavagutti S V."/>
        </authorList>
    </citation>
    <scope>NUCLEOTIDE SEQUENCE</scope>
</reference>
<dbReference type="EMBL" id="LR797345">
    <property type="protein sequence ID" value="CAB4204394.1"/>
    <property type="molecule type" value="Genomic_DNA"/>
</dbReference>
<evidence type="ECO:0000313" key="3">
    <source>
        <dbReference type="EMBL" id="CAB4204394.1"/>
    </source>
</evidence>
<gene>
    <name evidence="2" type="ORF">UFOVP1138_17</name>
    <name evidence="3" type="ORF">UFOVP1394_14</name>
    <name evidence="1" type="ORF">UFOVP975_14</name>
</gene>